<evidence type="ECO:0000256" key="2">
    <source>
        <dbReference type="ARBA" id="ARBA00022630"/>
    </source>
</evidence>
<protein>
    <submittedName>
        <fullName evidence="5">FAD-dependent monooxygenase</fullName>
    </submittedName>
</protein>
<keyword evidence="3" id="KW-0274">FAD</keyword>
<dbReference type="GO" id="GO:0004497">
    <property type="term" value="F:monooxygenase activity"/>
    <property type="evidence" value="ECO:0007669"/>
    <property type="project" value="UniProtKB-KW"/>
</dbReference>
<comment type="caution">
    <text evidence="5">The sequence shown here is derived from an EMBL/GenBank/DDBJ whole genome shotgun (WGS) entry which is preliminary data.</text>
</comment>
<dbReference type="PANTHER" id="PTHR43004">
    <property type="entry name" value="TRK SYSTEM POTASSIUM UPTAKE PROTEIN"/>
    <property type="match status" value="1"/>
</dbReference>
<dbReference type="InterPro" id="IPR036188">
    <property type="entry name" value="FAD/NAD-bd_sf"/>
</dbReference>
<reference evidence="5 6" key="1">
    <citation type="submission" date="2023-08" db="EMBL/GenBank/DDBJ databases">
        <title>Implementing the SeqCode for naming new Mesorhizobium species isolated from Vachellia karroo root nodules.</title>
        <authorList>
            <person name="Van Lill M."/>
        </authorList>
    </citation>
    <scope>NUCLEOTIDE SEQUENCE [LARGE SCALE GENOMIC DNA]</scope>
    <source>
        <strain evidence="5 6">VK24D</strain>
    </source>
</reference>
<dbReference type="PANTHER" id="PTHR43004:SF19">
    <property type="entry name" value="BINDING MONOOXYGENASE, PUTATIVE (JCVI)-RELATED"/>
    <property type="match status" value="1"/>
</dbReference>
<comment type="cofactor">
    <cofactor evidence="1">
        <name>FAD</name>
        <dbReference type="ChEBI" id="CHEBI:57692"/>
    </cofactor>
</comment>
<dbReference type="Proteomes" id="UP001287059">
    <property type="component" value="Unassembled WGS sequence"/>
</dbReference>
<keyword evidence="6" id="KW-1185">Reference proteome</keyword>
<dbReference type="SUPFAM" id="SSF51905">
    <property type="entry name" value="FAD/NAD(P)-binding domain"/>
    <property type="match status" value="1"/>
</dbReference>
<dbReference type="Gene3D" id="3.40.30.120">
    <property type="match status" value="1"/>
</dbReference>
<keyword evidence="2" id="KW-0285">Flavoprotein</keyword>
<dbReference type="Pfam" id="PF01494">
    <property type="entry name" value="FAD_binding_3"/>
    <property type="match status" value="1"/>
</dbReference>
<gene>
    <name evidence="5" type="ORF">RFN28_16115</name>
</gene>
<dbReference type="Pfam" id="PF21274">
    <property type="entry name" value="Rng_hyd_C"/>
    <property type="match status" value="1"/>
</dbReference>
<dbReference type="EMBL" id="JAVIIW010000017">
    <property type="protein sequence ID" value="MDX8479997.1"/>
    <property type="molecule type" value="Genomic_DNA"/>
</dbReference>
<keyword evidence="5" id="KW-0503">Monooxygenase</keyword>
<dbReference type="RefSeq" id="WP_320288303.1">
    <property type="nucleotide sequence ID" value="NZ_JAVIIW010000017.1"/>
</dbReference>
<dbReference type="InterPro" id="IPR050641">
    <property type="entry name" value="RIFMO-like"/>
</dbReference>
<dbReference type="InterPro" id="IPR002938">
    <property type="entry name" value="FAD-bd"/>
</dbReference>
<evidence type="ECO:0000256" key="1">
    <source>
        <dbReference type="ARBA" id="ARBA00001974"/>
    </source>
</evidence>
<evidence type="ECO:0000259" key="4">
    <source>
        <dbReference type="Pfam" id="PF01494"/>
    </source>
</evidence>
<accession>A0ABU4XZ78</accession>
<evidence type="ECO:0000313" key="5">
    <source>
        <dbReference type="EMBL" id="MDX8479997.1"/>
    </source>
</evidence>
<evidence type="ECO:0000256" key="3">
    <source>
        <dbReference type="ARBA" id="ARBA00022827"/>
    </source>
</evidence>
<feature type="domain" description="FAD-binding" evidence="4">
    <location>
        <begin position="9"/>
        <end position="359"/>
    </location>
</feature>
<dbReference type="PRINTS" id="PR00420">
    <property type="entry name" value="RNGMNOXGNASE"/>
</dbReference>
<organism evidence="5 6">
    <name type="scientific">Mesorhizobium album</name>
    <dbReference type="NCBI Taxonomy" id="3072314"/>
    <lineage>
        <taxon>Bacteria</taxon>
        <taxon>Pseudomonadati</taxon>
        <taxon>Pseudomonadota</taxon>
        <taxon>Alphaproteobacteria</taxon>
        <taxon>Hyphomicrobiales</taxon>
        <taxon>Phyllobacteriaceae</taxon>
        <taxon>Mesorhizobium</taxon>
    </lineage>
</organism>
<sequence>MHRPDTALYDVIIAGAGPVGLFLASELRLAGCSVTVLEKAQDPHSPLKDQPFGLRGLSVPTIECFDRRDLLNDLKVRAAGRNTPASAHWMQQQRRPGGHFAGIQFFHDQIDSAQWPYRLSGPTGSIAADMASIEAVLAIRAEMLGIEIRRGCGVETLEPSGDHVTVEAGGETTRGRWLVGCDGGRSTVRKAAGIGFTGTDPEFTGYSVQVELADPAALRPGRHYTASGMYTYAAPGTIAMVDFDDGAFHRTEPGRDHVETVLRKVSGIDVTVTALRLATTWTDRAYQATNYREGRVLLAGDAAHIHSPLGGQGLNLGLGDAMNLGWKLAATIRGDAPDDLLDSYANERHPVGAQILDWSRAQVALMRPGASSRALEAIIRDLIDTRDGATYFAERVWGVGIRYDLGESHPLVGRSVPDFELLDGSRVNHHLRNGRGLLLDFGANALLRALAARWGDRISYVAEGATERLGMKAALVRPDGVTAWACDAKADLGELAQIATRWFGKPKDFTQSASGV</sequence>
<proteinExistence type="predicted"/>
<dbReference type="Gene3D" id="3.50.50.60">
    <property type="entry name" value="FAD/NAD(P)-binding domain"/>
    <property type="match status" value="2"/>
</dbReference>
<name>A0ABU4XZ78_9HYPH</name>
<evidence type="ECO:0000313" key="6">
    <source>
        <dbReference type="Proteomes" id="UP001287059"/>
    </source>
</evidence>
<keyword evidence="5" id="KW-0560">Oxidoreductase</keyword>